<dbReference type="AlphaFoldDB" id="A0A0J1JLY8"/>
<evidence type="ECO:0008006" key="4">
    <source>
        <dbReference type="Google" id="ProtNLM"/>
    </source>
</evidence>
<feature type="transmembrane region" description="Helical" evidence="1">
    <location>
        <begin position="217"/>
        <end position="243"/>
    </location>
</feature>
<feature type="transmembrane region" description="Helical" evidence="1">
    <location>
        <begin position="21"/>
        <end position="43"/>
    </location>
</feature>
<evidence type="ECO:0000313" key="2">
    <source>
        <dbReference type="EMBL" id="KLV03167.1"/>
    </source>
</evidence>
<keyword evidence="1" id="KW-1133">Transmembrane helix</keyword>
<dbReference type="Proteomes" id="UP000036097">
    <property type="component" value="Unassembled WGS sequence"/>
</dbReference>
<dbReference type="Pfam" id="PF12679">
    <property type="entry name" value="ABC2_membrane_2"/>
    <property type="match status" value="1"/>
</dbReference>
<dbReference type="PANTHER" id="PTHR43471:SF3">
    <property type="entry name" value="ABC TRANSPORTER PERMEASE PROTEIN NATB"/>
    <property type="match status" value="1"/>
</dbReference>
<protein>
    <recommendedName>
        <fullName evidence="4">ABC transporter permease</fullName>
    </recommendedName>
</protein>
<keyword evidence="1" id="KW-0472">Membrane</keyword>
<keyword evidence="1" id="KW-0812">Transmembrane</keyword>
<feature type="transmembrane region" description="Helical" evidence="1">
    <location>
        <begin position="299"/>
        <end position="323"/>
    </location>
</feature>
<dbReference type="GO" id="GO:0005886">
    <property type="term" value="C:plasma membrane"/>
    <property type="evidence" value="ECO:0007669"/>
    <property type="project" value="UniProtKB-SubCell"/>
</dbReference>
<organism evidence="2 3">
    <name type="scientific">Photobacterium aquae</name>
    <dbReference type="NCBI Taxonomy" id="1195763"/>
    <lineage>
        <taxon>Bacteria</taxon>
        <taxon>Pseudomonadati</taxon>
        <taxon>Pseudomonadota</taxon>
        <taxon>Gammaproteobacteria</taxon>
        <taxon>Vibrionales</taxon>
        <taxon>Vibrionaceae</taxon>
        <taxon>Photobacterium</taxon>
    </lineage>
</organism>
<comment type="caution">
    <text evidence="2">The sequence shown here is derived from an EMBL/GenBank/DDBJ whole genome shotgun (WGS) entry which is preliminary data.</text>
</comment>
<name>A0A0J1JLY8_9GAMM</name>
<proteinExistence type="predicted"/>
<evidence type="ECO:0000313" key="3">
    <source>
        <dbReference type="Proteomes" id="UP000036097"/>
    </source>
</evidence>
<gene>
    <name evidence="2" type="ORF">ABT56_20650</name>
</gene>
<accession>A0A0J1JLY8</accession>
<dbReference type="RefSeq" id="WP_047880814.1">
    <property type="nucleotide sequence ID" value="NZ_LDOT01000039.1"/>
</dbReference>
<dbReference type="EMBL" id="LDOT01000039">
    <property type="protein sequence ID" value="KLV03167.1"/>
    <property type="molecule type" value="Genomic_DNA"/>
</dbReference>
<feature type="transmembrane region" description="Helical" evidence="1">
    <location>
        <begin position="263"/>
        <end position="287"/>
    </location>
</feature>
<dbReference type="PANTHER" id="PTHR43471">
    <property type="entry name" value="ABC TRANSPORTER PERMEASE"/>
    <property type="match status" value="1"/>
</dbReference>
<dbReference type="PATRIC" id="fig|1195763.3.peg.4431"/>
<feature type="transmembrane region" description="Helical" evidence="1">
    <location>
        <begin position="343"/>
        <end position="365"/>
    </location>
</feature>
<dbReference type="OrthoDB" id="5486437at2"/>
<dbReference type="GO" id="GO:0140359">
    <property type="term" value="F:ABC-type transporter activity"/>
    <property type="evidence" value="ECO:0007669"/>
    <property type="project" value="InterPro"/>
</dbReference>
<evidence type="ECO:0000256" key="1">
    <source>
        <dbReference type="SAM" id="Phobius"/>
    </source>
</evidence>
<sequence>MMTILRALFVKEWRQATRCSRTLLAGLYFAIGAPLLTVLGFSFGMSMIGDNSATKIHIVGKGMAPDLVAFLNNYQIEHVPEDDAHFTLVIGDRYAEQMHIAEPATVTIVADFSDEKLMGKLSRVQALLQGYSAEVASLRLLSRGVDPVVINPLDIQVKDISSSQDKGALFVGMILFLFIYSLFISCLSMAIDTTAGEREKETLVLLLSHPVMPQTIIIAKVLCVSLMSYIGYLLSVLSTKFILPFAPWDELGMKVEIGTEMVLVLAVIGLPLAFLCSSFLMLTSFLAKSFKEAQSYVTFALIVPMLAISAVMFNVAGGSIEYWPLVGQTYTLLEFVGGQEISTVAVLVQAGGTLALTALLVLAMAKLLRREAFIFG</sequence>
<reference evidence="2 3" key="1">
    <citation type="submission" date="2015-05" db="EMBL/GenBank/DDBJ databases">
        <title>Photobacterium galathea sp. nov.</title>
        <authorList>
            <person name="Machado H."/>
            <person name="Gram L."/>
        </authorList>
    </citation>
    <scope>NUCLEOTIDE SEQUENCE [LARGE SCALE GENOMIC DNA]</scope>
    <source>
        <strain evidence="2 3">CGMCC 1.12159</strain>
    </source>
</reference>
<keyword evidence="3" id="KW-1185">Reference proteome</keyword>
<dbReference type="STRING" id="1195763.ABT56_20650"/>
<feature type="transmembrane region" description="Helical" evidence="1">
    <location>
        <begin position="168"/>
        <end position="191"/>
    </location>
</feature>